<dbReference type="AlphaFoldDB" id="A0A1P8WNZ0"/>
<evidence type="ECO:0000313" key="9">
    <source>
        <dbReference type="Proteomes" id="UP000187735"/>
    </source>
</evidence>
<evidence type="ECO:0000313" key="8">
    <source>
        <dbReference type="EMBL" id="APZ95758.1"/>
    </source>
</evidence>
<dbReference type="InterPro" id="IPR050833">
    <property type="entry name" value="Poly_Biosynth_Transport"/>
</dbReference>
<feature type="transmembrane region" description="Helical" evidence="7">
    <location>
        <begin position="377"/>
        <end position="397"/>
    </location>
</feature>
<organism evidence="8 9">
    <name type="scientific">Fuerstiella marisgermanici</name>
    <dbReference type="NCBI Taxonomy" id="1891926"/>
    <lineage>
        <taxon>Bacteria</taxon>
        <taxon>Pseudomonadati</taxon>
        <taxon>Planctomycetota</taxon>
        <taxon>Planctomycetia</taxon>
        <taxon>Planctomycetales</taxon>
        <taxon>Planctomycetaceae</taxon>
        <taxon>Fuerstiella</taxon>
    </lineage>
</organism>
<keyword evidence="4 7" id="KW-0812">Transmembrane</keyword>
<dbReference type="Proteomes" id="UP000187735">
    <property type="component" value="Chromosome"/>
</dbReference>
<evidence type="ECO:0008006" key="10">
    <source>
        <dbReference type="Google" id="ProtNLM"/>
    </source>
</evidence>
<evidence type="ECO:0000256" key="7">
    <source>
        <dbReference type="SAM" id="Phobius"/>
    </source>
</evidence>
<feature type="transmembrane region" description="Helical" evidence="7">
    <location>
        <begin position="152"/>
        <end position="175"/>
    </location>
</feature>
<keyword evidence="3" id="KW-1003">Cell membrane</keyword>
<dbReference type="PANTHER" id="PTHR30250:SF10">
    <property type="entry name" value="LIPOPOLYSACCHARIDE BIOSYNTHESIS PROTEIN WZXC"/>
    <property type="match status" value="1"/>
</dbReference>
<gene>
    <name evidence="8" type="ORF">Fuma_05420</name>
</gene>
<proteinExistence type="inferred from homology"/>
<feature type="transmembrane region" description="Helical" evidence="7">
    <location>
        <begin position="111"/>
        <end position="132"/>
    </location>
</feature>
<accession>A0A1P8WNZ0</accession>
<feature type="transmembrane region" description="Helical" evidence="7">
    <location>
        <begin position="404"/>
        <end position="430"/>
    </location>
</feature>
<name>A0A1P8WNZ0_9PLAN</name>
<dbReference type="PANTHER" id="PTHR30250">
    <property type="entry name" value="PST FAMILY PREDICTED COLANIC ACID TRANSPORTER"/>
    <property type="match status" value="1"/>
</dbReference>
<dbReference type="EMBL" id="CP017641">
    <property type="protein sequence ID" value="APZ95758.1"/>
    <property type="molecule type" value="Genomic_DNA"/>
</dbReference>
<comment type="subcellular location">
    <subcellularLocation>
        <location evidence="1">Cell membrane</location>
        <topology evidence="1">Multi-pass membrane protein</topology>
    </subcellularLocation>
</comment>
<reference evidence="8 9" key="1">
    <citation type="journal article" date="2016" name="Front. Microbiol.">
        <title>Fuerstia marisgermanicae gen. nov., sp. nov., an Unusual Member of the Phylum Planctomycetes from the German Wadden Sea.</title>
        <authorList>
            <person name="Kohn T."/>
            <person name="Heuer A."/>
            <person name="Jogler M."/>
            <person name="Vollmers J."/>
            <person name="Boedeker C."/>
            <person name="Bunk B."/>
            <person name="Rast P."/>
            <person name="Borchert D."/>
            <person name="Glockner I."/>
            <person name="Freese H.M."/>
            <person name="Klenk H.P."/>
            <person name="Overmann J."/>
            <person name="Kaster A.K."/>
            <person name="Rohde M."/>
            <person name="Wiegand S."/>
            <person name="Jogler C."/>
        </authorList>
    </citation>
    <scope>NUCLEOTIDE SEQUENCE [LARGE SCALE GENOMIC DNA]</scope>
    <source>
        <strain evidence="8 9">NH11</strain>
    </source>
</reference>
<evidence type="ECO:0000256" key="2">
    <source>
        <dbReference type="ARBA" id="ARBA00007430"/>
    </source>
</evidence>
<evidence type="ECO:0000256" key="6">
    <source>
        <dbReference type="ARBA" id="ARBA00023136"/>
    </source>
</evidence>
<dbReference type="GO" id="GO:0005886">
    <property type="term" value="C:plasma membrane"/>
    <property type="evidence" value="ECO:0007669"/>
    <property type="project" value="UniProtKB-SubCell"/>
</dbReference>
<feature type="transmembrane region" description="Helical" evidence="7">
    <location>
        <begin position="436"/>
        <end position="454"/>
    </location>
</feature>
<dbReference type="OrthoDB" id="8562875at2"/>
<evidence type="ECO:0000256" key="5">
    <source>
        <dbReference type="ARBA" id="ARBA00022989"/>
    </source>
</evidence>
<keyword evidence="6 7" id="KW-0472">Membrane</keyword>
<feature type="transmembrane region" description="Helical" evidence="7">
    <location>
        <begin position="54"/>
        <end position="77"/>
    </location>
</feature>
<keyword evidence="9" id="KW-1185">Reference proteome</keyword>
<comment type="similarity">
    <text evidence="2">Belongs to the polysaccharide synthase family.</text>
</comment>
<dbReference type="KEGG" id="fmr:Fuma_05420"/>
<sequence length="478" mass="52679">MSIQRARQVARRFDVDRAVAYAVAARGWQLLTGQVTALLIMFCLTKVEQGYYYAFVWLLGMQIFVELGLHVVIINVASHEWSELKSVDGEVEGSPRALSRLASLNRIAVRWYLFAAAIFVVAVSVAGVVYFSGTTGSAEFVTDAESSTVRWFSPWLVLVLLTGLQLGLLPMTSILEGCGQLATINQFRFWQGMAGSFVVWSLLFGGFGVWALCGSAAVRLIGESYLALGRYRKFFATLRDQPPTEVVDWKSEVVPLQWRIAVQGAFHWFATHLAGLVLFKEYGPAVAGQFGLMWTVLTAIQGAATSWIDTRRPVFGRLIAERNYSELDRRFFSLCRISIGLVLAGTLLFTVGVVVVNQFSNWFFDKIALKLPDVQTVLIYSLGFIAFQPAVCANIYVRAHKKDPFLLASIISNSAIAALTVSLGTIYGIVGSVSGYLIGVAGILTPLWVGIWWVTRQRWHAVDDNGSLTASASQEEGL</sequence>
<keyword evidence="5 7" id="KW-1133">Transmembrane helix</keyword>
<feature type="transmembrane region" description="Helical" evidence="7">
    <location>
        <begin position="291"/>
        <end position="310"/>
    </location>
</feature>
<protein>
    <recommendedName>
        <fullName evidence="10">Membrane protein involved in the export of O-antigen and teichoic acid</fullName>
    </recommendedName>
</protein>
<feature type="transmembrane region" description="Helical" evidence="7">
    <location>
        <begin position="21"/>
        <end position="42"/>
    </location>
</feature>
<evidence type="ECO:0000256" key="1">
    <source>
        <dbReference type="ARBA" id="ARBA00004651"/>
    </source>
</evidence>
<feature type="transmembrane region" description="Helical" evidence="7">
    <location>
        <begin position="331"/>
        <end position="357"/>
    </location>
</feature>
<evidence type="ECO:0000256" key="3">
    <source>
        <dbReference type="ARBA" id="ARBA00022475"/>
    </source>
</evidence>
<evidence type="ECO:0000256" key="4">
    <source>
        <dbReference type="ARBA" id="ARBA00022692"/>
    </source>
</evidence>
<dbReference type="STRING" id="1891926.Fuma_05420"/>